<evidence type="ECO:0000313" key="3">
    <source>
        <dbReference type="Proteomes" id="UP000192596"/>
    </source>
</evidence>
<name>A0A1V8SK37_9PEZI</name>
<evidence type="ECO:0000256" key="1">
    <source>
        <dbReference type="SAM" id="MobiDB-lite"/>
    </source>
</evidence>
<feature type="region of interest" description="Disordered" evidence="1">
    <location>
        <begin position="1"/>
        <end position="58"/>
    </location>
</feature>
<feature type="compositionally biased region" description="Low complexity" evidence="1">
    <location>
        <begin position="12"/>
        <end position="35"/>
    </location>
</feature>
<protein>
    <submittedName>
        <fullName evidence="2">Uncharacterized protein</fullName>
    </submittedName>
</protein>
<reference evidence="3" key="1">
    <citation type="submission" date="2017-03" db="EMBL/GenBank/DDBJ databases">
        <title>Genomes of endolithic fungi from Antarctica.</title>
        <authorList>
            <person name="Coleine C."/>
            <person name="Masonjones S."/>
            <person name="Stajich J.E."/>
        </authorList>
    </citation>
    <scope>NUCLEOTIDE SEQUENCE [LARGE SCALE GENOMIC DNA]</scope>
    <source>
        <strain evidence="3">CCFEE 5527</strain>
    </source>
</reference>
<dbReference type="Proteomes" id="UP000192596">
    <property type="component" value="Unassembled WGS sequence"/>
</dbReference>
<sequence>MGRGGYNKTLPSSSTSSSSSSTSPSTSSRSKFSTSAMFSPVSPLRVAGGEDEGRGGYN</sequence>
<comment type="caution">
    <text evidence="2">The sequence shown here is derived from an EMBL/GenBank/DDBJ whole genome shotgun (WGS) entry which is preliminary data.</text>
</comment>
<dbReference type="EMBL" id="NAJO01000039">
    <property type="protein sequence ID" value="OQN99516.1"/>
    <property type="molecule type" value="Genomic_DNA"/>
</dbReference>
<organism evidence="2 3">
    <name type="scientific">Cryoendolithus antarcticus</name>
    <dbReference type="NCBI Taxonomy" id="1507870"/>
    <lineage>
        <taxon>Eukaryota</taxon>
        <taxon>Fungi</taxon>
        <taxon>Dikarya</taxon>
        <taxon>Ascomycota</taxon>
        <taxon>Pezizomycotina</taxon>
        <taxon>Dothideomycetes</taxon>
        <taxon>Dothideomycetidae</taxon>
        <taxon>Cladosporiales</taxon>
        <taxon>Cladosporiaceae</taxon>
        <taxon>Cryoendolithus</taxon>
    </lineage>
</organism>
<dbReference type="InParanoid" id="A0A1V8SK37"/>
<gene>
    <name evidence="2" type="ORF">B0A48_14658</name>
</gene>
<proteinExistence type="predicted"/>
<keyword evidence="3" id="KW-1185">Reference proteome</keyword>
<accession>A0A1V8SK37</accession>
<dbReference type="AlphaFoldDB" id="A0A1V8SK37"/>
<evidence type="ECO:0000313" key="2">
    <source>
        <dbReference type="EMBL" id="OQN99516.1"/>
    </source>
</evidence>